<accession>A0A0M3I6R1</accession>
<evidence type="ECO:0000313" key="3">
    <source>
        <dbReference type="WBParaSite" id="ALUE_0001277101-mRNA-1"/>
    </source>
</evidence>
<dbReference type="WBParaSite" id="ALUE_0001277101-mRNA-1">
    <property type="protein sequence ID" value="ALUE_0001277101-mRNA-1"/>
    <property type="gene ID" value="ALUE_0001277101"/>
</dbReference>
<protein>
    <submittedName>
        <fullName evidence="3">Uncharacterized protein</fullName>
    </submittedName>
</protein>
<organism evidence="2 3">
    <name type="scientific">Ascaris lumbricoides</name>
    <name type="common">Giant roundworm</name>
    <dbReference type="NCBI Taxonomy" id="6252"/>
    <lineage>
        <taxon>Eukaryota</taxon>
        <taxon>Metazoa</taxon>
        <taxon>Ecdysozoa</taxon>
        <taxon>Nematoda</taxon>
        <taxon>Chromadorea</taxon>
        <taxon>Rhabditida</taxon>
        <taxon>Spirurina</taxon>
        <taxon>Ascaridomorpha</taxon>
        <taxon>Ascaridoidea</taxon>
        <taxon>Ascarididae</taxon>
        <taxon>Ascaris</taxon>
    </lineage>
</organism>
<reference evidence="3" key="1">
    <citation type="submission" date="2017-02" db="UniProtKB">
        <authorList>
            <consortium name="WormBaseParasite"/>
        </authorList>
    </citation>
    <scope>IDENTIFICATION</scope>
</reference>
<keyword evidence="2" id="KW-1185">Reference proteome</keyword>
<evidence type="ECO:0000256" key="1">
    <source>
        <dbReference type="SAM" id="MobiDB-lite"/>
    </source>
</evidence>
<proteinExistence type="predicted"/>
<feature type="compositionally biased region" description="Polar residues" evidence="1">
    <location>
        <begin position="20"/>
        <end position="35"/>
    </location>
</feature>
<name>A0A0M3I6R1_ASCLU</name>
<feature type="region of interest" description="Disordered" evidence="1">
    <location>
        <begin position="1"/>
        <end position="35"/>
    </location>
</feature>
<sequence>MMTGERALRIGCNGSVPFTGEQSKTSSNKTVSRIE</sequence>
<dbReference type="AlphaFoldDB" id="A0A0M3I6R1"/>
<evidence type="ECO:0000313" key="2">
    <source>
        <dbReference type="Proteomes" id="UP000036681"/>
    </source>
</evidence>
<dbReference type="Proteomes" id="UP000036681">
    <property type="component" value="Unplaced"/>
</dbReference>